<comment type="similarity">
    <text evidence="11">Belongs to the TRAFAC class myosin-kinesin ATPase superfamily. Kinesin family.</text>
</comment>
<evidence type="ECO:0000259" key="14">
    <source>
        <dbReference type="PROSITE" id="PS50067"/>
    </source>
</evidence>
<dbReference type="CDD" id="cd23649">
    <property type="entry name" value="Khc_CBD_cc"/>
    <property type="match status" value="1"/>
</dbReference>
<protein>
    <recommendedName>
        <fullName evidence="18">CAP-Gly domain-containing protein</fullName>
    </recommendedName>
</protein>
<evidence type="ECO:0000256" key="11">
    <source>
        <dbReference type="PROSITE-ProRule" id="PRU00283"/>
    </source>
</evidence>
<dbReference type="STRING" id="246409.I1CGL0"/>
<feature type="coiled-coil region" evidence="12">
    <location>
        <begin position="513"/>
        <end position="697"/>
    </location>
</feature>
<dbReference type="Gene3D" id="2.30.30.190">
    <property type="entry name" value="CAP Gly-rich-like domain"/>
    <property type="match status" value="1"/>
</dbReference>
<dbReference type="PANTHER" id="PTHR47968">
    <property type="entry name" value="CENTROMERE PROTEIN E"/>
    <property type="match status" value="1"/>
</dbReference>
<evidence type="ECO:0000256" key="5">
    <source>
        <dbReference type="ARBA" id="ARBA00022741"/>
    </source>
</evidence>
<evidence type="ECO:0000256" key="10">
    <source>
        <dbReference type="ARBA" id="ARBA00023212"/>
    </source>
</evidence>
<evidence type="ECO:0000256" key="12">
    <source>
        <dbReference type="SAM" id="Coils"/>
    </source>
</evidence>
<dbReference type="InterPro" id="IPR036859">
    <property type="entry name" value="CAP-Gly_dom_sf"/>
</dbReference>
<evidence type="ECO:0000256" key="4">
    <source>
        <dbReference type="ARBA" id="ARBA00022701"/>
    </source>
</evidence>
<dbReference type="InterPro" id="IPR000938">
    <property type="entry name" value="CAP-Gly_domain"/>
</dbReference>
<evidence type="ECO:0000256" key="9">
    <source>
        <dbReference type="ARBA" id="ARBA00023175"/>
    </source>
</evidence>
<evidence type="ECO:0000259" key="15">
    <source>
        <dbReference type="PROSITE" id="PS50245"/>
    </source>
</evidence>
<dbReference type="OrthoDB" id="2130750at2759"/>
<feature type="domain" description="Kinesin motor" evidence="14">
    <location>
        <begin position="1371"/>
        <end position="1694"/>
    </location>
</feature>
<feature type="region of interest" description="Disordered" evidence="13">
    <location>
        <begin position="1896"/>
        <end position="1927"/>
    </location>
</feature>
<feature type="compositionally biased region" description="Acidic residues" evidence="13">
    <location>
        <begin position="324"/>
        <end position="335"/>
    </location>
</feature>
<feature type="coiled-coil region" evidence="12">
    <location>
        <begin position="368"/>
        <end position="482"/>
    </location>
</feature>
<dbReference type="SMART" id="SM00129">
    <property type="entry name" value="KISc"/>
    <property type="match status" value="1"/>
</dbReference>
<dbReference type="PROSITE" id="PS00411">
    <property type="entry name" value="KINESIN_MOTOR_1"/>
    <property type="match status" value="1"/>
</dbReference>
<comment type="subcellular location">
    <subcellularLocation>
        <location evidence="1">Cytoplasm</location>
        <location evidence="1">Cytoskeleton</location>
    </subcellularLocation>
</comment>
<dbReference type="InterPro" id="IPR022157">
    <property type="entry name" value="Dynactin"/>
</dbReference>
<dbReference type="Proteomes" id="UP000009138">
    <property type="component" value="Unassembled WGS sequence"/>
</dbReference>
<feature type="compositionally biased region" description="Basic and acidic residues" evidence="13">
    <location>
        <begin position="136"/>
        <end position="147"/>
    </location>
</feature>
<keyword evidence="7" id="KW-0243">Dynein</keyword>
<keyword evidence="9 11" id="KW-0505">Motor protein</keyword>
<feature type="coiled-coil region" evidence="12">
    <location>
        <begin position="2147"/>
        <end position="2202"/>
    </location>
</feature>
<feature type="compositionally biased region" description="Polar residues" evidence="13">
    <location>
        <begin position="221"/>
        <end position="247"/>
    </location>
</feature>
<dbReference type="Pfam" id="PF12455">
    <property type="entry name" value="Dynactin"/>
    <property type="match status" value="1"/>
</dbReference>
<evidence type="ECO:0008006" key="18">
    <source>
        <dbReference type="Google" id="ProtNLM"/>
    </source>
</evidence>
<dbReference type="GO" id="GO:0005524">
    <property type="term" value="F:ATP binding"/>
    <property type="evidence" value="ECO:0007669"/>
    <property type="project" value="UniProtKB-UniRule"/>
</dbReference>
<keyword evidence="3" id="KW-0963">Cytoplasm</keyword>
<proteinExistence type="inferred from homology"/>
<reference evidence="16 17" key="1">
    <citation type="journal article" date="2009" name="PLoS Genet.">
        <title>Genomic analysis of the basal lineage fungus Rhizopus oryzae reveals a whole-genome duplication.</title>
        <authorList>
            <person name="Ma L.-J."/>
            <person name="Ibrahim A.S."/>
            <person name="Skory C."/>
            <person name="Grabherr M.G."/>
            <person name="Burger G."/>
            <person name="Butler M."/>
            <person name="Elias M."/>
            <person name="Idnurm A."/>
            <person name="Lang B.F."/>
            <person name="Sone T."/>
            <person name="Abe A."/>
            <person name="Calvo S.E."/>
            <person name="Corrochano L.M."/>
            <person name="Engels R."/>
            <person name="Fu J."/>
            <person name="Hansberg W."/>
            <person name="Kim J.-M."/>
            <person name="Kodira C.D."/>
            <person name="Koehrsen M.J."/>
            <person name="Liu B."/>
            <person name="Miranda-Saavedra D."/>
            <person name="O'Leary S."/>
            <person name="Ortiz-Castellanos L."/>
            <person name="Poulter R."/>
            <person name="Rodriguez-Romero J."/>
            <person name="Ruiz-Herrera J."/>
            <person name="Shen Y.-Q."/>
            <person name="Zeng Q."/>
            <person name="Galagan J."/>
            <person name="Birren B.W."/>
            <person name="Cuomo C.A."/>
            <person name="Wickes B.L."/>
        </authorList>
    </citation>
    <scope>NUCLEOTIDE SEQUENCE [LARGE SCALE GENOMIC DNA]</scope>
    <source>
        <strain evidence="17">RA 99-880 / ATCC MYA-4621 / FGSC 9543 / NRRL 43880</strain>
    </source>
</reference>
<dbReference type="PRINTS" id="PR00380">
    <property type="entry name" value="KINESINHEAVY"/>
</dbReference>
<feature type="compositionally biased region" description="Acidic residues" evidence="13">
    <location>
        <begin position="290"/>
        <end position="302"/>
    </location>
</feature>
<dbReference type="OMA" id="LLMSQEH"/>
<dbReference type="Pfam" id="PF01302">
    <property type="entry name" value="CAP_GLY"/>
    <property type="match status" value="1"/>
</dbReference>
<dbReference type="CDD" id="cd01369">
    <property type="entry name" value="KISc_KHC_KIF5"/>
    <property type="match status" value="1"/>
</dbReference>
<feature type="coiled-coil region" evidence="12">
    <location>
        <begin position="2026"/>
        <end position="2103"/>
    </location>
</feature>
<feature type="coiled-coil region" evidence="12">
    <location>
        <begin position="1083"/>
        <end position="1190"/>
    </location>
</feature>
<dbReference type="GO" id="GO:0030286">
    <property type="term" value="C:dynein complex"/>
    <property type="evidence" value="ECO:0007669"/>
    <property type="project" value="UniProtKB-KW"/>
</dbReference>
<feature type="compositionally biased region" description="Basic residues" evidence="13">
    <location>
        <begin position="99"/>
        <end position="110"/>
    </location>
</feature>
<dbReference type="EMBL" id="CH476741">
    <property type="protein sequence ID" value="EIE87590.1"/>
    <property type="molecule type" value="Genomic_DNA"/>
</dbReference>
<organism evidence="16 17">
    <name type="scientific">Rhizopus delemar (strain RA 99-880 / ATCC MYA-4621 / FGSC 9543 / NRRL 43880)</name>
    <name type="common">Mucormycosis agent</name>
    <name type="synonym">Rhizopus arrhizus var. delemar</name>
    <dbReference type="NCBI Taxonomy" id="246409"/>
    <lineage>
        <taxon>Eukaryota</taxon>
        <taxon>Fungi</taxon>
        <taxon>Fungi incertae sedis</taxon>
        <taxon>Mucoromycota</taxon>
        <taxon>Mucoromycotina</taxon>
        <taxon>Mucoromycetes</taxon>
        <taxon>Mucorales</taxon>
        <taxon>Mucorineae</taxon>
        <taxon>Rhizopodaceae</taxon>
        <taxon>Rhizopus</taxon>
    </lineage>
</organism>
<dbReference type="eggNOG" id="KOG0971">
    <property type="taxonomic scope" value="Eukaryota"/>
</dbReference>
<keyword evidence="5 11" id="KW-0547">Nucleotide-binding</keyword>
<feature type="region of interest" description="Disordered" evidence="13">
    <location>
        <begin position="2241"/>
        <end position="2263"/>
    </location>
</feature>
<evidence type="ECO:0000256" key="2">
    <source>
        <dbReference type="ARBA" id="ARBA00011010"/>
    </source>
</evidence>
<dbReference type="PROSITE" id="PS00845">
    <property type="entry name" value="CAP_GLY_1"/>
    <property type="match status" value="1"/>
</dbReference>
<dbReference type="Gene3D" id="3.40.850.10">
    <property type="entry name" value="Kinesin motor domain"/>
    <property type="match status" value="1"/>
</dbReference>
<dbReference type="VEuPathDB" id="FungiDB:RO3G_12301"/>
<dbReference type="InterPro" id="IPR059182">
    <property type="entry name" value="Khc_C"/>
</dbReference>
<sequence length="2263" mass="259593">MSSIKRQSVPSSKEELVVGSRVLVNNESSGTIKYIGTTSFQTGKWVGIELDEPEGKNSGVVQGKRYFECKTNHGVFTRPANVKLIESAPSEKKTMIPNQRKKSMAPVRRKSIVEPTKKPDQRRKSIVEPPSQRRKSIVEPKPERKSAVEPISQRRKSIVEPRERRKSVVEPRVERTKSIVEPKPQKSTVSPISMQRRKSVAAASPPAVMRRKSIVAPPSPSTKRPTSFVGSPSNSSIKRISNSQSILKRTPITAPTTPDHHIEESEFDILCNDNTIANSTTIASPVSIEKDDDEEEEEIEIEEPAKEESIGEESAMGDSAMGESAEEEESTVLGEEEVVTIEPKPVYGSLASTKPISKSEQTVPLKDYEELRFKLKILENKRQEDRERFREHEKIKEEAEQFLTLRNKLQDKISELQKDVRDARRELKDVTSEKEMFESKYTDMLESLEMLTLDKEVAEERAESLQQETNILKDRIAEISIDLDILKKEADIMNKPPMERNGDEEQERTPLEVVQLERHNERLKEALVRLRDATTEHEAELNMRIKELEQENYELEEIKFQYEKAKEQLVTSEILIEDLKIQLDDAMGTEDLVEQLTEKNLNLTEKMEELRATCDDLEALKELADELEENHVETERQLQAEIDHRDMLLREQVERLRANEETMMDYEATIEQFRELVNHLQNDLQDLKQKEKDDQTEKMSLSSQSQAMMSLNLQLQTTVMKAQAKSIDIELRKLEAIQANDRLNMIQPYLPESFFKTENDPISCLLLFKRLEFKSELVIKHLDQNYPVSEKIMDNVTENLITICEIKQRAGWLSSLSARFQTHIKNCDPEIFTKMGKVYADLTGVERKMNSIVEQLRTDQLNETFCLTEIQRIISQVEHLVENNLGGEKNNADQFFGLTKALDLNADRMIVIFTFARQWLDHSIKKDGLVIDVGVGQMEQDYMEPLGRLITQAKNSKIITKKLIRQLEDKFEEALTLKGEHLNRFKMLHAIKLMNYVETKRGSHEELELSFIKKLLCEKGDEIFEMTESSMWESALRTLKSLTNELQTTYTQVENDEKLDKITTKVAPWIQRASDIKAEVVINHELEHKLQQHNEEIIKLIKDVKFKDQALQEADVKINLLEKRMEVAKKEIEHIKTLEDDLEKSTRQEQLYAETMETLQNENDALESEINQLKKEANKREEKRQSMLRKANFDLEEDSTTMQEMAGNYYEMSSQMETLKTSVRYLRSENAHLKSLDFCRSLQLDFNAYDKKEEGNDRLKSIARETRVLVKDLRTASASPRIVRLSDESKKKSPDYQYQTQQSVLYTLKQRSVQLRNQINDQLQITTKILDNKESQPTKKLGLIKIPILQEAARHYPIIRRHIKDVMSGNNIKVVCRFRPQNKLEIKEGGVPIIEISEDGTGVSLKGKDTSSFSFDKCFGSNTKQSEVFEYSIKSIVDDVVAGYNGTVFAYGQTGSGKTFTMMGSSIDDAENKGIIPRIIEQIFESIQLAPTSMEFTVKVAYLEIYMERVKDLLVPANDNLAIHEDKIKGVYVKGLKEVYVANSEEVYDVMRIGGNNRVVAYTNMNAESSRSHSIVLVTITQKNLDTGAAKSGKLYLVDLAGSEKVGKTGASGQTLEEAKKINKSLTALGMVINSLTDGKSSHVPYRDSKLTRILQESLGGNSRTTLIINCSPSSYNEAETISTLRFGARAKTIKNKAKVNADLSPAELKALLKRVKTDAVSYRAYISALENEISQWRSGKKVPETQWANPDTATTKKPNVLPITPPQTPTARLIEDDSRPSTPATVLGKDEKDEFLKREQELLEQIAEKTLELQNREKQMEDIQNSLKEIKAKEKESIKENNDLLAELGETRVKLEKDGYNKKVELITLDSLREANLEYTTELKELKATLAKLKNDQEKNEDSLEQTETVRTEATEKKDEIENSLSLQDVTPETVQKLRQDLQSTKELIEQHTITIQKLEQERDSLANKRDDLETRISHLEAEYEELLDKTIAMEEMDEDQTGEQIVNTISDLKTKIESQYAIKRDMQEKEIEALRQDMEQKVMEEKRLSDMIKELEAKQKELKEKQLAPVTQSKEALEQKEKELERMRKSMAQELADFETMKKVLLRDLQSRCERVVELEITLGETKIQQNNLLKATSSRPQQRMAVLEKSIEELSNVQKQLVDQNTKLKKSAASADRKLAAKNEHIEKLEVLLKENQEKFFNESKKFNSELQAIRGLLEKARNHKSRGGFNLSFDFTKPVRRDGGTSSQTKRESRTSWFR</sequence>
<feature type="domain" description="CAP-Gly" evidence="15">
    <location>
        <begin position="36"/>
        <end position="78"/>
    </location>
</feature>
<keyword evidence="17" id="KW-1185">Reference proteome</keyword>
<comment type="similarity">
    <text evidence="2">Belongs to the dynactin 150 kDa subunit family.</text>
</comment>
<dbReference type="eggNOG" id="KOG0240">
    <property type="taxonomic scope" value="Eukaryota"/>
</dbReference>
<gene>
    <name evidence="16" type="ORF">RO3G_12301</name>
</gene>
<dbReference type="GO" id="GO:0007018">
    <property type="term" value="P:microtubule-based movement"/>
    <property type="evidence" value="ECO:0007669"/>
    <property type="project" value="InterPro"/>
</dbReference>
<feature type="compositionally biased region" description="Polar residues" evidence="13">
    <location>
        <begin position="1747"/>
        <end position="1758"/>
    </location>
</feature>
<dbReference type="GO" id="GO:0003777">
    <property type="term" value="F:microtubule motor activity"/>
    <property type="evidence" value="ECO:0007669"/>
    <property type="project" value="InterPro"/>
</dbReference>
<dbReference type="Pfam" id="PF00225">
    <property type="entry name" value="Kinesin"/>
    <property type="match status" value="1"/>
</dbReference>
<feature type="region of interest" description="Disordered" evidence="13">
    <location>
        <begin position="1742"/>
        <end position="1788"/>
    </location>
</feature>
<keyword evidence="6 11" id="KW-0067">ATP-binding</keyword>
<feature type="compositionally biased region" description="Basic and acidic residues" evidence="13">
    <location>
        <begin position="111"/>
        <end position="126"/>
    </location>
</feature>
<dbReference type="InParanoid" id="I1CGL0"/>
<evidence type="ECO:0000256" key="1">
    <source>
        <dbReference type="ARBA" id="ARBA00004245"/>
    </source>
</evidence>
<evidence type="ECO:0000256" key="6">
    <source>
        <dbReference type="ARBA" id="ARBA00022840"/>
    </source>
</evidence>
<feature type="compositionally biased region" description="Basic and acidic residues" evidence="13">
    <location>
        <begin position="157"/>
        <end position="184"/>
    </location>
</feature>
<dbReference type="FunFam" id="3.40.850.10:FF:000031">
    <property type="entry name" value="Kinesin-like protein"/>
    <property type="match status" value="1"/>
</dbReference>
<keyword evidence="10" id="KW-0206">Cytoskeleton</keyword>
<name>I1CGL0_RHIO9</name>
<dbReference type="GO" id="GO:0008017">
    <property type="term" value="F:microtubule binding"/>
    <property type="evidence" value="ECO:0007669"/>
    <property type="project" value="InterPro"/>
</dbReference>
<dbReference type="SUPFAM" id="SSF74924">
    <property type="entry name" value="Cap-Gly domain"/>
    <property type="match status" value="1"/>
</dbReference>
<accession>I1CGL0</accession>
<evidence type="ECO:0000256" key="13">
    <source>
        <dbReference type="SAM" id="MobiDB-lite"/>
    </source>
</evidence>
<dbReference type="GeneID" id="93619266"/>
<feature type="region of interest" description="Disordered" evidence="13">
    <location>
        <begin position="88"/>
        <end position="259"/>
    </location>
</feature>
<evidence type="ECO:0000256" key="7">
    <source>
        <dbReference type="ARBA" id="ARBA00023017"/>
    </source>
</evidence>
<dbReference type="RefSeq" id="XP_067522986.1">
    <property type="nucleotide sequence ID" value="XM_067666885.1"/>
</dbReference>
<dbReference type="SUPFAM" id="SSF52540">
    <property type="entry name" value="P-loop containing nucleoside triphosphate hydrolases"/>
    <property type="match status" value="1"/>
</dbReference>
<evidence type="ECO:0000256" key="3">
    <source>
        <dbReference type="ARBA" id="ARBA00022490"/>
    </source>
</evidence>
<feature type="binding site" evidence="11">
    <location>
        <begin position="1452"/>
        <end position="1459"/>
    </location>
    <ligand>
        <name>ATP</name>
        <dbReference type="ChEBI" id="CHEBI:30616"/>
    </ligand>
</feature>
<keyword evidence="4" id="KW-0493">Microtubule</keyword>
<dbReference type="PANTHER" id="PTHR47968:SF75">
    <property type="entry name" value="CENTROMERE-ASSOCIATED PROTEIN E"/>
    <property type="match status" value="1"/>
</dbReference>
<dbReference type="InterPro" id="IPR036961">
    <property type="entry name" value="Kinesin_motor_dom_sf"/>
</dbReference>
<dbReference type="PROSITE" id="PS50245">
    <property type="entry name" value="CAP_GLY_2"/>
    <property type="match status" value="1"/>
</dbReference>
<dbReference type="SMART" id="SM01052">
    <property type="entry name" value="CAP_GLY"/>
    <property type="match status" value="1"/>
</dbReference>
<dbReference type="InterPro" id="IPR019821">
    <property type="entry name" value="Kinesin_motor_CS"/>
</dbReference>
<dbReference type="PROSITE" id="PS50067">
    <property type="entry name" value="KINESIN_MOTOR_2"/>
    <property type="match status" value="1"/>
</dbReference>
<dbReference type="GO" id="GO:0005874">
    <property type="term" value="C:microtubule"/>
    <property type="evidence" value="ECO:0007669"/>
    <property type="project" value="UniProtKB-KW"/>
</dbReference>
<evidence type="ECO:0000313" key="16">
    <source>
        <dbReference type="EMBL" id="EIE87590.1"/>
    </source>
</evidence>
<dbReference type="InterPro" id="IPR027417">
    <property type="entry name" value="P-loop_NTPase"/>
</dbReference>
<dbReference type="InterPro" id="IPR027640">
    <property type="entry name" value="Kinesin-like_fam"/>
</dbReference>
<keyword evidence="8 12" id="KW-0175">Coiled coil</keyword>
<evidence type="ECO:0000256" key="8">
    <source>
        <dbReference type="ARBA" id="ARBA00023054"/>
    </source>
</evidence>
<evidence type="ECO:0000313" key="17">
    <source>
        <dbReference type="Proteomes" id="UP000009138"/>
    </source>
</evidence>
<dbReference type="InterPro" id="IPR001752">
    <property type="entry name" value="Kinesin_motor_dom"/>
</dbReference>
<feature type="compositionally biased region" description="Basic and acidic residues" evidence="13">
    <location>
        <begin position="1896"/>
        <end position="1922"/>
    </location>
</feature>
<feature type="region of interest" description="Disordered" evidence="13">
    <location>
        <begin position="288"/>
        <end position="335"/>
    </location>
</feature>